<dbReference type="InterPro" id="IPR027785">
    <property type="entry name" value="UvrD-like_helicase_C"/>
</dbReference>
<sequence>MFSKVVLYWRCRLSKVKLFQIDAQILNINKVICRHIESLGTSARGVVSQDILSQLRNFVEHIMLKFYANDQDIENSYDNIRLAIDFVNTRGNLKVLRRFHDYLQIVASHYTLDEENSERLMLKYYEYLLQIKNLLHESYSFEVLENLDKFPLNMDSNMQEYYEKIAAKIKHYTMQGVGKSEKYYIQKIKPFFVGQQIYYEVTFTPANDYASKFNRVIAFTNLELNDNYAVKFALAQDHIEILGKTMPIIVIVGWEVAIRDCEFKNFTSLIRGTAATTGYSEQQGISQFLTSTGFNLTELVNFPDTEFYDIKQQATQQAKAVVFFNDLERCRTIIKANAAGSNLLRYLLYHFNNKVIKNQKQSLPNYNLSGLYVKNGCIPFDSMPFNTSPIGHNPRLGDLFACIDATERQHEILARLVRNNTEIKGQLFTPVKEIVGFGDIEALVSIYNSTIWHGHLENSKLVIETGHIFINGYKNDTRSIIAKLEGLSKTGVQNYSNSVKAWLNEPNQGVDCEEKKEALTQMFENSHVALLYGSAGTGKSTFINHIAHFFADKGKLFLAQTNPAVDNLKRRVTASNCTFSTITKFLKKHSNVTDYDLLIIDECSTVNNRDMRDILSKATYKLLVMVGDSYQITSIRFGNWFNVARVFVPDTSVFELTKPFRSNNEGLLSLWDKVRKMNDTILELITRRGYSTTLDVSIFDPAETDEIILCLNYDGLYGINNINRFLQESNLNVSVSWGIQKYKVNDPILFNDSGRFAPLIYNNMKGWIIGIKILDSEKLTERIQFDIELDTVINGVDACGQDFELLDSLESGNSVIRFCVNKLKNTDDDDEGSSKAIVPFQIAYAVSIHKAQGLEYNSVKLVITDEIDELITHNIFYTAITRARNKLKIYWTPEVEQKVLGNIKPKNHNKDIHLLKRLTRED</sequence>
<dbReference type="AlphaFoldDB" id="A0AA94WKY8"/>
<evidence type="ECO:0000313" key="2">
    <source>
        <dbReference type="EMBL" id="TYS57322.1"/>
    </source>
</evidence>
<dbReference type="Pfam" id="PF13604">
    <property type="entry name" value="AAA_30"/>
    <property type="match status" value="1"/>
</dbReference>
<evidence type="ECO:0000313" key="3">
    <source>
        <dbReference type="Proteomes" id="UP000323393"/>
    </source>
</evidence>
<evidence type="ECO:0000259" key="1">
    <source>
        <dbReference type="Pfam" id="PF13538"/>
    </source>
</evidence>
<dbReference type="InterPro" id="IPR027417">
    <property type="entry name" value="P-loop_NTPase"/>
</dbReference>
<accession>A0AA94WKY8</accession>
<reference evidence="2 3" key="1">
    <citation type="submission" date="2019-08" db="EMBL/GenBank/DDBJ databases">
        <title>Bacillus genomes from the desert of Cuatro Cienegas, Coahuila.</title>
        <authorList>
            <person name="Olmedo-Alvarez G."/>
        </authorList>
    </citation>
    <scope>NUCLEOTIDE SEQUENCE [LARGE SCALE GENOMIC DNA]</scope>
    <source>
        <strain evidence="2 3">CH88_3T</strain>
    </source>
</reference>
<name>A0AA94WKY8_9BACI</name>
<dbReference type="SUPFAM" id="SSF52540">
    <property type="entry name" value="P-loop containing nucleoside triphosphate hydrolases"/>
    <property type="match status" value="1"/>
</dbReference>
<gene>
    <name evidence="2" type="ORF">FZC74_16660</name>
</gene>
<feature type="domain" description="UvrD-like helicase C-terminal" evidence="1">
    <location>
        <begin position="843"/>
        <end position="887"/>
    </location>
</feature>
<protein>
    <submittedName>
        <fullName evidence="2">AAA family ATPase</fullName>
    </submittedName>
</protein>
<organism evidence="2 3">
    <name type="scientific">Sutcliffiella horikoshii</name>
    <dbReference type="NCBI Taxonomy" id="79883"/>
    <lineage>
        <taxon>Bacteria</taxon>
        <taxon>Bacillati</taxon>
        <taxon>Bacillota</taxon>
        <taxon>Bacilli</taxon>
        <taxon>Bacillales</taxon>
        <taxon>Bacillaceae</taxon>
        <taxon>Sutcliffiella</taxon>
    </lineage>
</organism>
<dbReference type="EMBL" id="VTEU01000008">
    <property type="protein sequence ID" value="TYS57322.1"/>
    <property type="molecule type" value="Genomic_DNA"/>
</dbReference>
<dbReference type="Proteomes" id="UP000323393">
    <property type="component" value="Unassembled WGS sequence"/>
</dbReference>
<dbReference type="CDD" id="cd18809">
    <property type="entry name" value="SF1_C_RecD"/>
    <property type="match status" value="1"/>
</dbReference>
<comment type="caution">
    <text evidence="2">The sequence shown here is derived from an EMBL/GenBank/DDBJ whole genome shotgun (WGS) entry which is preliminary data.</text>
</comment>
<dbReference type="Pfam" id="PF13538">
    <property type="entry name" value="UvrD_C_2"/>
    <property type="match status" value="1"/>
</dbReference>
<dbReference type="Gene3D" id="3.40.50.300">
    <property type="entry name" value="P-loop containing nucleotide triphosphate hydrolases"/>
    <property type="match status" value="2"/>
</dbReference>
<proteinExistence type="predicted"/>